<protein>
    <submittedName>
        <fullName evidence="2">Structural maintenance of chromosomes protein 2-1</fullName>
    </submittedName>
</protein>
<evidence type="ECO:0000313" key="3">
    <source>
        <dbReference type="Proteomes" id="UP000288805"/>
    </source>
</evidence>
<keyword evidence="1" id="KW-0175">Coiled coil</keyword>
<comment type="caution">
    <text evidence="2">The sequence shown here is derived from an EMBL/GenBank/DDBJ whole genome shotgun (WGS) entry which is preliminary data.</text>
</comment>
<dbReference type="AlphaFoldDB" id="A0A438CII6"/>
<dbReference type="EMBL" id="QGNW01002209">
    <property type="protein sequence ID" value="RVW23031.1"/>
    <property type="molecule type" value="Genomic_DNA"/>
</dbReference>
<sequence>MPKGAWESKSAAKEKQLALENCVNTVSLLEKSIKEHANNQAGRLKDLEKNAKALKSQMISASKDLKEQGSGRRIGLAKERKGLYHLESS</sequence>
<dbReference type="Proteomes" id="UP000288805">
    <property type="component" value="Unassembled WGS sequence"/>
</dbReference>
<proteinExistence type="predicted"/>
<evidence type="ECO:0000256" key="1">
    <source>
        <dbReference type="SAM" id="Coils"/>
    </source>
</evidence>
<feature type="coiled-coil region" evidence="1">
    <location>
        <begin position="37"/>
        <end position="64"/>
    </location>
</feature>
<organism evidence="2 3">
    <name type="scientific">Vitis vinifera</name>
    <name type="common">Grape</name>
    <dbReference type="NCBI Taxonomy" id="29760"/>
    <lineage>
        <taxon>Eukaryota</taxon>
        <taxon>Viridiplantae</taxon>
        <taxon>Streptophyta</taxon>
        <taxon>Embryophyta</taxon>
        <taxon>Tracheophyta</taxon>
        <taxon>Spermatophyta</taxon>
        <taxon>Magnoliopsida</taxon>
        <taxon>eudicotyledons</taxon>
        <taxon>Gunneridae</taxon>
        <taxon>Pentapetalae</taxon>
        <taxon>rosids</taxon>
        <taxon>Vitales</taxon>
        <taxon>Vitaceae</taxon>
        <taxon>Viteae</taxon>
        <taxon>Vitis</taxon>
    </lineage>
</organism>
<name>A0A438CII6_VITVI</name>
<evidence type="ECO:0000313" key="2">
    <source>
        <dbReference type="EMBL" id="RVW23031.1"/>
    </source>
</evidence>
<accession>A0A438CII6</accession>
<gene>
    <name evidence="2" type="primary">SMC2-1_5</name>
    <name evidence="2" type="ORF">CK203_107715</name>
</gene>
<reference evidence="2 3" key="1">
    <citation type="journal article" date="2018" name="PLoS Genet.">
        <title>Population sequencing reveals clonal diversity and ancestral inbreeding in the grapevine cultivar Chardonnay.</title>
        <authorList>
            <person name="Roach M.J."/>
            <person name="Johnson D.L."/>
            <person name="Bohlmann J."/>
            <person name="van Vuuren H.J."/>
            <person name="Jones S.J."/>
            <person name="Pretorius I.S."/>
            <person name="Schmidt S.A."/>
            <person name="Borneman A.R."/>
        </authorList>
    </citation>
    <scope>NUCLEOTIDE SEQUENCE [LARGE SCALE GENOMIC DNA]</scope>
    <source>
        <strain evidence="3">cv. Chardonnay</strain>
        <tissue evidence="2">Leaf</tissue>
    </source>
</reference>